<protein>
    <submittedName>
        <fullName evidence="1">Uncharacterized protein</fullName>
    </submittedName>
</protein>
<proteinExistence type="predicted"/>
<organism evidence="1 2">
    <name type="scientific">Turnera subulata</name>
    <dbReference type="NCBI Taxonomy" id="218843"/>
    <lineage>
        <taxon>Eukaryota</taxon>
        <taxon>Viridiplantae</taxon>
        <taxon>Streptophyta</taxon>
        <taxon>Embryophyta</taxon>
        <taxon>Tracheophyta</taxon>
        <taxon>Spermatophyta</taxon>
        <taxon>Magnoliopsida</taxon>
        <taxon>eudicotyledons</taxon>
        <taxon>Gunneridae</taxon>
        <taxon>Pentapetalae</taxon>
        <taxon>rosids</taxon>
        <taxon>fabids</taxon>
        <taxon>Malpighiales</taxon>
        <taxon>Passifloraceae</taxon>
        <taxon>Turnera</taxon>
    </lineage>
</organism>
<keyword evidence="2" id="KW-1185">Reference proteome</keyword>
<name>A0A9Q0F9V7_9ROSI</name>
<gene>
    <name evidence="1" type="ORF">Tsubulata_013638</name>
</gene>
<dbReference type="EMBL" id="JAKUCV010006664">
    <property type="protein sequence ID" value="KAJ4826446.1"/>
    <property type="molecule type" value="Genomic_DNA"/>
</dbReference>
<sequence>MSKPSIVEMVCFMESLAESDTPWDITELSSGSIRFSMFAITENSQSSFRVETESFPPPLLRQRTVRFLAAEEESCWWWCWRTRPWRESRGGGATIADRGWWGLGDRSATREREKARAEAAGAAAAMRINMNYTITKP</sequence>
<comment type="caution">
    <text evidence="1">The sequence shown here is derived from an EMBL/GenBank/DDBJ whole genome shotgun (WGS) entry which is preliminary data.</text>
</comment>
<evidence type="ECO:0000313" key="1">
    <source>
        <dbReference type="EMBL" id="KAJ4826446.1"/>
    </source>
</evidence>
<dbReference type="OrthoDB" id="1821264at2759"/>
<dbReference type="AlphaFoldDB" id="A0A9Q0F9V7"/>
<dbReference type="Proteomes" id="UP001141552">
    <property type="component" value="Unassembled WGS sequence"/>
</dbReference>
<reference evidence="1" key="1">
    <citation type="submission" date="2022-02" db="EMBL/GenBank/DDBJ databases">
        <authorList>
            <person name="Henning P.M."/>
            <person name="McCubbin A.G."/>
            <person name="Shore J.S."/>
        </authorList>
    </citation>
    <scope>NUCLEOTIDE SEQUENCE</scope>
    <source>
        <strain evidence="1">F60SS</strain>
        <tissue evidence="1">Leaves</tissue>
    </source>
</reference>
<reference evidence="1" key="2">
    <citation type="journal article" date="2023" name="Plants (Basel)">
        <title>Annotation of the Turnera subulata (Passifloraceae) Draft Genome Reveals the S-Locus Evolved after the Divergence of Turneroideae from Passifloroideae in a Stepwise Manner.</title>
        <authorList>
            <person name="Henning P.M."/>
            <person name="Roalson E.H."/>
            <person name="Mir W."/>
            <person name="McCubbin A.G."/>
            <person name="Shore J.S."/>
        </authorList>
    </citation>
    <scope>NUCLEOTIDE SEQUENCE</scope>
    <source>
        <strain evidence="1">F60SS</strain>
    </source>
</reference>
<evidence type="ECO:0000313" key="2">
    <source>
        <dbReference type="Proteomes" id="UP001141552"/>
    </source>
</evidence>
<accession>A0A9Q0F9V7</accession>